<reference evidence="2 3" key="2">
    <citation type="submission" date="2019-04" db="EMBL/GenBank/DDBJ databases">
        <title>The genome sequence of big-headed turtle.</title>
        <authorList>
            <person name="Gong S."/>
        </authorList>
    </citation>
    <scope>NUCLEOTIDE SEQUENCE [LARGE SCALE GENOMIC DNA]</scope>
    <source>
        <strain evidence="2">DO16091913</strain>
        <tissue evidence="2">Muscle</tissue>
    </source>
</reference>
<evidence type="ECO:0000313" key="3">
    <source>
        <dbReference type="Proteomes" id="UP000297703"/>
    </source>
</evidence>
<name>A0A4D9DV84_9SAUR</name>
<proteinExistence type="predicted"/>
<reference evidence="2 3" key="1">
    <citation type="submission" date="2019-04" db="EMBL/GenBank/DDBJ databases">
        <title>Draft genome of the big-headed turtle Platysternon megacephalum.</title>
        <authorList>
            <person name="Gong S."/>
        </authorList>
    </citation>
    <scope>NUCLEOTIDE SEQUENCE [LARGE SCALE GENOMIC DNA]</scope>
    <source>
        <strain evidence="2">DO16091913</strain>
        <tissue evidence="2">Muscle</tissue>
    </source>
</reference>
<sequence>MAHTSKSGSQGRAEVEHAAPSPPPSGKERSLVHAVPIERLVPTCPVTAGGEGREPAVLHRPLGSAILLLPRWALQTGRPVTACYGHYGIQLVKEDNKMGQDLPWQG</sequence>
<feature type="region of interest" description="Disordered" evidence="1">
    <location>
        <begin position="1"/>
        <end position="31"/>
    </location>
</feature>
<evidence type="ECO:0000313" key="2">
    <source>
        <dbReference type="EMBL" id="TFK01816.1"/>
    </source>
</evidence>
<organism evidence="2 3">
    <name type="scientific">Platysternon megacephalum</name>
    <name type="common">big-headed turtle</name>
    <dbReference type="NCBI Taxonomy" id="55544"/>
    <lineage>
        <taxon>Eukaryota</taxon>
        <taxon>Metazoa</taxon>
        <taxon>Chordata</taxon>
        <taxon>Craniata</taxon>
        <taxon>Vertebrata</taxon>
        <taxon>Euteleostomi</taxon>
        <taxon>Archelosauria</taxon>
        <taxon>Testudinata</taxon>
        <taxon>Testudines</taxon>
        <taxon>Cryptodira</taxon>
        <taxon>Durocryptodira</taxon>
        <taxon>Testudinoidea</taxon>
        <taxon>Platysternidae</taxon>
        <taxon>Platysternon</taxon>
    </lineage>
</organism>
<accession>A0A4D9DV84</accession>
<keyword evidence="3" id="KW-1185">Reference proteome</keyword>
<dbReference type="Proteomes" id="UP000297703">
    <property type="component" value="Unassembled WGS sequence"/>
</dbReference>
<dbReference type="EMBL" id="QXTE01000209">
    <property type="protein sequence ID" value="TFK01816.1"/>
    <property type="molecule type" value="Genomic_DNA"/>
</dbReference>
<evidence type="ECO:0000256" key="1">
    <source>
        <dbReference type="SAM" id="MobiDB-lite"/>
    </source>
</evidence>
<dbReference type="AlphaFoldDB" id="A0A4D9DV84"/>
<comment type="caution">
    <text evidence="2">The sequence shown here is derived from an EMBL/GenBank/DDBJ whole genome shotgun (WGS) entry which is preliminary data.</text>
</comment>
<feature type="compositionally biased region" description="Polar residues" evidence="1">
    <location>
        <begin position="1"/>
        <end position="10"/>
    </location>
</feature>
<protein>
    <submittedName>
        <fullName evidence="2">Uncharacterized protein</fullName>
    </submittedName>
</protein>
<gene>
    <name evidence="2" type="ORF">DR999_PMT15917</name>
</gene>